<dbReference type="Proteomes" id="UP001549291">
    <property type="component" value="Unassembled WGS sequence"/>
</dbReference>
<proteinExistence type="predicted"/>
<dbReference type="EMBL" id="JBEPTQ010000002">
    <property type="protein sequence ID" value="MET4725243.1"/>
    <property type="molecule type" value="Genomic_DNA"/>
</dbReference>
<evidence type="ECO:0000313" key="1">
    <source>
        <dbReference type="EMBL" id="MET4725243.1"/>
    </source>
</evidence>
<protein>
    <submittedName>
        <fullName evidence="1">Uncharacterized protein</fullName>
    </submittedName>
</protein>
<evidence type="ECO:0000313" key="2">
    <source>
        <dbReference type="Proteomes" id="UP001549291"/>
    </source>
</evidence>
<sequence length="206" mass="22446">MCSHNISWRTVRDSSAVAINLHARVWAPPTCMTRHPRMVDGTLDQPSSLNCCRGKLGKSCQSCDPLYDGTCWSPKRRLHRGSELLLSPASAIATTFLSLATSIRQVLPQSATPSLQIETSFDGVISTVARRAKRSTIFVVSACCAVASLLSAGRRPSERLPMLPDSRPFAPLPLAPTAECQTSLQISKLCRPTDQASCKRKNPRPM</sequence>
<comment type="caution">
    <text evidence="1">The sequence shown here is derived from an EMBL/GenBank/DDBJ whole genome shotgun (WGS) entry which is preliminary data.</text>
</comment>
<keyword evidence="2" id="KW-1185">Reference proteome</keyword>
<accession>A0ABV2S7U0</accession>
<reference evidence="1 2" key="1">
    <citation type="submission" date="2024-06" db="EMBL/GenBank/DDBJ databases">
        <title>Genomic Encyclopedia of Type Strains, Phase V (KMG-V): Genome sequencing to study the core and pangenomes of soil and plant-associated prokaryotes.</title>
        <authorList>
            <person name="Whitman W."/>
        </authorList>
    </citation>
    <scope>NUCLEOTIDE SEQUENCE [LARGE SCALE GENOMIC DNA]</scope>
    <source>
        <strain evidence="1 2">USDA 160</strain>
    </source>
</reference>
<gene>
    <name evidence="1" type="ORF">ABIF63_009349</name>
</gene>
<name>A0ABV2S7U0_BRAJP</name>
<organism evidence="1 2">
    <name type="scientific">Bradyrhizobium japonicum</name>
    <dbReference type="NCBI Taxonomy" id="375"/>
    <lineage>
        <taxon>Bacteria</taxon>
        <taxon>Pseudomonadati</taxon>
        <taxon>Pseudomonadota</taxon>
        <taxon>Alphaproteobacteria</taxon>
        <taxon>Hyphomicrobiales</taxon>
        <taxon>Nitrobacteraceae</taxon>
        <taxon>Bradyrhizobium</taxon>
    </lineage>
</organism>